<proteinExistence type="predicted"/>
<protein>
    <submittedName>
        <fullName evidence="1">Uncharacterized protein</fullName>
    </submittedName>
</protein>
<name>A0A0F9KYQ4_9ZZZZ</name>
<accession>A0A0F9KYQ4</accession>
<organism evidence="1">
    <name type="scientific">marine sediment metagenome</name>
    <dbReference type="NCBI Taxonomy" id="412755"/>
    <lineage>
        <taxon>unclassified sequences</taxon>
        <taxon>metagenomes</taxon>
        <taxon>ecological metagenomes</taxon>
    </lineage>
</organism>
<dbReference type="AlphaFoldDB" id="A0A0F9KYQ4"/>
<comment type="caution">
    <text evidence="1">The sequence shown here is derived from an EMBL/GenBank/DDBJ whole genome shotgun (WGS) entry which is preliminary data.</text>
</comment>
<gene>
    <name evidence="1" type="ORF">LCGC14_1345120</name>
</gene>
<reference evidence="1" key="1">
    <citation type="journal article" date="2015" name="Nature">
        <title>Complex archaea that bridge the gap between prokaryotes and eukaryotes.</title>
        <authorList>
            <person name="Spang A."/>
            <person name="Saw J.H."/>
            <person name="Jorgensen S.L."/>
            <person name="Zaremba-Niedzwiedzka K."/>
            <person name="Martijn J."/>
            <person name="Lind A.E."/>
            <person name="van Eijk R."/>
            <person name="Schleper C."/>
            <person name="Guy L."/>
            <person name="Ettema T.J."/>
        </authorList>
    </citation>
    <scope>NUCLEOTIDE SEQUENCE</scope>
</reference>
<sequence length="46" mass="5073">MIGYVRPSTGDVTPVYVVPYTASELIQMGYVPIVTANSVEILFRKP</sequence>
<evidence type="ECO:0000313" key="1">
    <source>
        <dbReference type="EMBL" id="KKM79911.1"/>
    </source>
</evidence>
<dbReference type="EMBL" id="LAZR01008268">
    <property type="protein sequence ID" value="KKM79911.1"/>
    <property type="molecule type" value="Genomic_DNA"/>
</dbReference>